<proteinExistence type="predicted"/>
<evidence type="ECO:0000313" key="2">
    <source>
        <dbReference type="EMBL" id="OIW32259.1"/>
    </source>
</evidence>
<evidence type="ECO:0000256" key="1">
    <source>
        <dbReference type="SAM" id="MobiDB-lite"/>
    </source>
</evidence>
<sequence>MPQVLASPPSGAKPRARDSKQLELSPSFSRWLALLSFAADLSPQVSQGVRTFLAELSAFPGPPPPQTFPIPSAFPLPSPLLPLEAPCRSIPATPSPTPVRSIDVPELHQYVQPQEKAGGGACCSPQRRRRGRRGVSLCALHYTATGLQWFSDAFRVVKRRHRSYLNLHSDRLWALAQSYAFMSRIAIHQFYRPMFSSPSGWTALTRSPAGTKAPKVTRMK</sequence>
<evidence type="ECO:0000313" key="3">
    <source>
        <dbReference type="Proteomes" id="UP000182658"/>
    </source>
</evidence>
<reference evidence="2 3" key="1">
    <citation type="submission" date="2016-10" db="EMBL/GenBank/DDBJ databases">
        <title>Draft genome sequence of Coniochaeta ligniaria NRRL30616, a lignocellulolytic fungus for bioabatement of inhibitors in plant biomass hydrolysates.</title>
        <authorList>
            <consortium name="DOE Joint Genome Institute"/>
            <person name="Jimenez D.J."/>
            <person name="Hector R.E."/>
            <person name="Riley R."/>
            <person name="Sun H."/>
            <person name="Grigoriev I.V."/>
            <person name="Van Elsas J.D."/>
            <person name="Nichols N.N."/>
        </authorList>
    </citation>
    <scope>NUCLEOTIDE SEQUENCE [LARGE SCALE GENOMIC DNA]</scope>
    <source>
        <strain evidence="2 3">NRRL 30616</strain>
    </source>
</reference>
<dbReference type="EMBL" id="KV875095">
    <property type="protein sequence ID" value="OIW32259.1"/>
    <property type="molecule type" value="Genomic_DNA"/>
</dbReference>
<gene>
    <name evidence="2" type="ORF">CONLIGDRAFT_263927</name>
</gene>
<protein>
    <submittedName>
        <fullName evidence="2">Uncharacterized protein</fullName>
    </submittedName>
</protein>
<dbReference type="AlphaFoldDB" id="A0A1J7IYM1"/>
<name>A0A1J7IYM1_9PEZI</name>
<dbReference type="Proteomes" id="UP000182658">
    <property type="component" value="Unassembled WGS sequence"/>
</dbReference>
<accession>A0A1J7IYM1</accession>
<dbReference type="InParanoid" id="A0A1J7IYM1"/>
<feature type="region of interest" description="Disordered" evidence="1">
    <location>
        <begin position="1"/>
        <end position="21"/>
    </location>
</feature>
<keyword evidence="3" id="KW-1185">Reference proteome</keyword>
<organism evidence="2 3">
    <name type="scientific">Coniochaeta ligniaria NRRL 30616</name>
    <dbReference type="NCBI Taxonomy" id="1408157"/>
    <lineage>
        <taxon>Eukaryota</taxon>
        <taxon>Fungi</taxon>
        <taxon>Dikarya</taxon>
        <taxon>Ascomycota</taxon>
        <taxon>Pezizomycotina</taxon>
        <taxon>Sordariomycetes</taxon>
        <taxon>Sordariomycetidae</taxon>
        <taxon>Coniochaetales</taxon>
        <taxon>Coniochaetaceae</taxon>
        <taxon>Coniochaeta</taxon>
    </lineage>
</organism>